<feature type="chain" id="PRO_5038538346" evidence="2">
    <location>
        <begin position="24"/>
        <end position="410"/>
    </location>
</feature>
<name>A0A558AHV9_9PSEU</name>
<gene>
    <name evidence="5" type="ORF">FNH06_08345</name>
</gene>
<dbReference type="Pfam" id="PF11887">
    <property type="entry name" value="Mce4_CUP1"/>
    <property type="match status" value="1"/>
</dbReference>
<evidence type="ECO:0000259" key="3">
    <source>
        <dbReference type="Pfam" id="PF02470"/>
    </source>
</evidence>
<dbReference type="Pfam" id="PF02470">
    <property type="entry name" value="MlaD"/>
    <property type="match status" value="1"/>
</dbReference>
<dbReference type="NCBIfam" id="TIGR00996">
    <property type="entry name" value="Mtu_fam_mce"/>
    <property type="match status" value="1"/>
</dbReference>
<protein>
    <submittedName>
        <fullName evidence="5">MCE family protein</fullName>
    </submittedName>
</protein>
<accession>A0A558AHV9</accession>
<evidence type="ECO:0000256" key="2">
    <source>
        <dbReference type="SAM" id="SignalP"/>
    </source>
</evidence>
<comment type="caution">
    <text evidence="5">The sequence shown here is derived from an EMBL/GenBank/DDBJ whole genome shotgun (WGS) entry which is preliminary data.</text>
</comment>
<evidence type="ECO:0000256" key="1">
    <source>
        <dbReference type="SAM" id="MobiDB-lite"/>
    </source>
</evidence>
<organism evidence="5 6">
    <name type="scientific">Amycolatopsis acidiphila</name>
    <dbReference type="NCBI Taxonomy" id="715473"/>
    <lineage>
        <taxon>Bacteria</taxon>
        <taxon>Bacillati</taxon>
        <taxon>Actinomycetota</taxon>
        <taxon>Actinomycetes</taxon>
        <taxon>Pseudonocardiales</taxon>
        <taxon>Pseudonocardiaceae</taxon>
        <taxon>Amycolatopsis</taxon>
    </lineage>
</organism>
<dbReference type="PANTHER" id="PTHR33371">
    <property type="entry name" value="INTERMEMBRANE PHOSPHOLIPID TRANSPORT SYSTEM BINDING PROTEIN MLAD-RELATED"/>
    <property type="match status" value="1"/>
</dbReference>
<evidence type="ECO:0000313" key="5">
    <source>
        <dbReference type="EMBL" id="TVT23866.1"/>
    </source>
</evidence>
<dbReference type="Proteomes" id="UP000318578">
    <property type="component" value="Unassembled WGS sequence"/>
</dbReference>
<sequence length="410" mass="42264">MRPVRTLAPLCLVGALTLSGCMAGGLGAVPLPGTEGRDQGSYTAKIELPNASEIYPNTRVMVDNVDVGTVTSVRLQNWHAEATVSLNPGVVLPANAEASVGQTTLLGAKYLALDPPTGAAAQGKLTDGAIIQLGQSHNYPDTEDVLASVSLLLNGGGLQQVQTITTELNKALGNGRDVQVRQTLQQMDTLTSTLDRQRNDITAAIDGLDRLGRQAKEHDQVIQDVLTQMPAALQTLNQERTTLTDALNSLGTFSDSATSTVNELRDTLTRNLENLTPVLQGLADSGHALVGSTGLLATGLFPLKTNRSLFKGDYASLSIILDLTDSAISKYYLALLQGTPLGNVLPGLGGAAGNPLQAPVGGKYEGVGGTGPLPAPPPSNDQDPSQAAGSVNGLINGLLGGLTGGQAGGR</sequence>
<proteinExistence type="predicted"/>
<dbReference type="PROSITE" id="PS51257">
    <property type="entry name" value="PROKAR_LIPOPROTEIN"/>
    <property type="match status" value="1"/>
</dbReference>
<keyword evidence="6" id="KW-1185">Reference proteome</keyword>
<dbReference type="InterPro" id="IPR003399">
    <property type="entry name" value="Mce/MlaD"/>
</dbReference>
<feature type="region of interest" description="Disordered" evidence="1">
    <location>
        <begin position="362"/>
        <end position="393"/>
    </location>
</feature>
<evidence type="ECO:0000313" key="6">
    <source>
        <dbReference type="Proteomes" id="UP000318578"/>
    </source>
</evidence>
<dbReference type="AlphaFoldDB" id="A0A558AHV9"/>
<feature type="signal peptide" evidence="2">
    <location>
        <begin position="1"/>
        <end position="23"/>
    </location>
</feature>
<evidence type="ECO:0000259" key="4">
    <source>
        <dbReference type="Pfam" id="PF11887"/>
    </source>
</evidence>
<dbReference type="EMBL" id="VJZA01000009">
    <property type="protein sequence ID" value="TVT23866.1"/>
    <property type="molecule type" value="Genomic_DNA"/>
</dbReference>
<feature type="domain" description="Mce/MlaD" evidence="3">
    <location>
        <begin position="41"/>
        <end position="116"/>
    </location>
</feature>
<feature type="domain" description="Mammalian cell entry C-terminal" evidence="4">
    <location>
        <begin position="123"/>
        <end position="283"/>
    </location>
</feature>
<dbReference type="OrthoDB" id="9774928at2"/>
<dbReference type="PANTHER" id="PTHR33371:SF15">
    <property type="entry name" value="LIPOPROTEIN LPRN"/>
    <property type="match status" value="1"/>
</dbReference>
<feature type="compositionally biased region" description="Polar residues" evidence="1">
    <location>
        <begin position="380"/>
        <end position="389"/>
    </location>
</feature>
<dbReference type="InterPro" id="IPR005693">
    <property type="entry name" value="Mce"/>
</dbReference>
<reference evidence="5 6" key="1">
    <citation type="submission" date="2019-07" db="EMBL/GenBank/DDBJ databases">
        <title>New species of Amycolatopsis and Streptomyces.</title>
        <authorList>
            <person name="Duangmal K."/>
            <person name="Teo W.F.A."/>
            <person name="Lipun K."/>
        </authorList>
    </citation>
    <scope>NUCLEOTIDE SEQUENCE [LARGE SCALE GENOMIC DNA]</scope>
    <source>
        <strain evidence="5 6">JCM 30562</strain>
    </source>
</reference>
<dbReference type="GO" id="GO:0005576">
    <property type="term" value="C:extracellular region"/>
    <property type="evidence" value="ECO:0007669"/>
    <property type="project" value="TreeGrafter"/>
</dbReference>
<keyword evidence="2" id="KW-0732">Signal</keyword>
<dbReference type="InterPro" id="IPR052336">
    <property type="entry name" value="MlaD_Phospholipid_Transporter"/>
</dbReference>
<dbReference type="InterPro" id="IPR024516">
    <property type="entry name" value="Mce_C"/>
</dbReference>